<feature type="transmembrane region" description="Helical" evidence="2">
    <location>
        <begin position="134"/>
        <end position="153"/>
    </location>
</feature>
<evidence type="ECO:0000256" key="2">
    <source>
        <dbReference type="SAM" id="Phobius"/>
    </source>
</evidence>
<reference evidence="4" key="3">
    <citation type="journal article" date="2018" name="Mol. Plant Microbe Interact.">
        <title>Genome sequence resources for the wheat stripe rust pathogen (Puccinia striiformis f. sp. tritici) and the barley stripe rust pathogen (Puccinia striiformis f. sp. hordei).</title>
        <authorList>
            <person name="Xia C."/>
            <person name="Wang M."/>
            <person name="Yin C."/>
            <person name="Cornejo O.E."/>
            <person name="Hulbert S.H."/>
            <person name="Chen X."/>
        </authorList>
    </citation>
    <scope>NUCLEOTIDE SEQUENCE [LARGE SCALE GENOMIC DNA]</scope>
    <source>
        <strain evidence="4">93TX-2</strain>
    </source>
</reference>
<dbReference type="OrthoDB" id="2517103at2759"/>
<dbReference type="AlphaFoldDB" id="A0A2S4VDE2"/>
<keyword evidence="2" id="KW-1133">Transmembrane helix</keyword>
<proteinExistence type="predicted"/>
<evidence type="ECO:0000313" key="4">
    <source>
        <dbReference type="Proteomes" id="UP000238274"/>
    </source>
</evidence>
<dbReference type="EMBL" id="PKSM01000146">
    <property type="protein sequence ID" value="POW07505.1"/>
    <property type="molecule type" value="Genomic_DNA"/>
</dbReference>
<feature type="region of interest" description="Disordered" evidence="1">
    <location>
        <begin position="91"/>
        <end position="113"/>
    </location>
</feature>
<keyword evidence="2" id="KW-0812">Transmembrane</keyword>
<dbReference type="VEuPathDB" id="FungiDB:PSHT_09929"/>
<dbReference type="VEuPathDB" id="FungiDB:PSTT_04319"/>
<evidence type="ECO:0000313" key="3">
    <source>
        <dbReference type="EMBL" id="POW07505.1"/>
    </source>
</evidence>
<gene>
    <name evidence="3" type="ORF">PSHT_09929</name>
</gene>
<protein>
    <submittedName>
        <fullName evidence="3">Uncharacterized protein</fullName>
    </submittedName>
</protein>
<evidence type="ECO:0000256" key="1">
    <source>
        <dbReference type="SAM" id="MobiDB-lite"/>
    </source>
</evidence>
<comment type="caution">
    <text evidence="3">The sequence shown here is derived from an EMBL/GenBank/DDBJ whole genome shotgun (WGS) entry which is preliminary data.</text>
</comment>
<organism evidence="3 4">
    <name type="scientific">Puccinia striiformis</name>
    <dbReference type="NCBI Taxonomy" id="27350"/>
    <lineage>
        <taxon>Eukaryota</taxon>
        <taxon>Fungi</taxon>
        <taxon>Dikarya</taxon>
        <taxon>Basidiomycota</taxon>
        <taxon>Pucciniomycotina</taxon>
        <taxon>Pucciniomycetes</taxon>
        <taxon>Pucciniales</taxon>
        <taxon>Pucciniaceae</taxon>
        <taxon>Puccinia</taxon>
    </lineage>
</organism>
<reference evidence="3 4" key="1">
    <citation type="submission" date="2017-12" db="EMBL/GenBank/DDBJ databases">
        <title>Gene loss provides genomic basis for host adaptation in cereal stripe rust fungi.</title>
        <authorList>
            <person name="Xia C."/>
        </authorList>
    </citation>
    <scope>NUCLEOTIDE SEQUENCE [LARGE SCALE GENOMIC DNA]</scope>
    <source>
        <strain evidence="3 4">93TX-2</strain>
    </source>
</reference>
<keyword evidence="4" id="KW-1185">Reference proteome</keyword>
<name>A0A2S4VDE2_9BASI</name>
<keyword evidence="2" id="KW-0472">Membrane</keyword>
<dbReference type="Proteomes" id="UP000238274">
    <property type="component" value="Unassembled WGS sequence"/>
</dbReference>
<reference evidence="4" key="2">
    <citation type="journal article" date="2018" name="BMC Genomics">
        <title>Genomic insights into host adaptation between the wheat stripe rust pathogen (Puccinia striiformis f. sp. tritici) and the barley stripe rust pathogen (Puccinia striiformis f. sp. hordei).</title>
        <authorList>
            <person name="Xia C."/>
            <person name="Wang M."/>
            <person name="Yin C."/>
            <person name="Cornejo O.E."/>
            <person name="Hulbert S.H."/>
            <person name="Chen X."/>
        </authorList>
    </citation>
    <scope>NUCLEOTIDE SEQUENCE [LARGE SCALE GENOMIC DNA]</scope>
    <source>
        <strain evidence="4">93TX-2</strain>
    </source>
</reference>
<accession>A0A2S4VDE2</accession>
<sequence length="210" mass="22908">MPTKAATTVINFPISDTESFTSFTQSISDEEDKRLSLVTLTEVYLPEVKQLPSPMIGPNFGCASNAHSLSITTGFYSAKNKLDDDGLDFQYEDSRPSSPDTLHTPDKPFQRHGPSRYIFEDGEQGFAAGSKRGWLNFSALIVIILSLLTAFVAEKVGNLSLCSLASLDASRPNPAYTSTSTCSFSTKRPLSPITTSNPILEIDVGIFFYT</sequence>